<gene>
    <name evidence="2" type="ORF">P4I72_08415</name>
</gene>
<keyword evidence="3" id="KW-1185">Reference proteome</keyword>
<reference evidence="2 3" key="1">
    <citation type="submission" date="2023-03" db="EMBL/GenBank/DDBJ databases">
        <title>Bacillus Genome Sequencing.</title>
        <authorList>
            <person name="Dunlap C."/>
        </authorList>
    </citation>
    <scope>NUCLEOTIDE SEQUENCE [LARGE SCALE GENOMIC DNA]</scope>
    <source>
        <strain evidence="2 3">BD-533</strain>
    </source>
</reference>
<accession>A0ABU6G0H3</accession>
<evidence type="ECO:0000313" key="3">
    <source>
        <dbReference type="Proteomes" id="UP001338137"/>
    </source>
</evidence>
<organism evidence="2 3">
    <name type="scientific">Paenibacillus alba</name>
    <dbReference type="NCBI Taxonomy" id="1197127"/>
    <lineage>
        <taxon>Bacteria</taxon>
        <taxon>Bacillati</taxon>
        <taxon>Bacillota</taxon>
        <taxon>Bacilli</taxon>
        <taxon>Bacillales</taxon>
        <taxon>Paenibacillaceae</taxon>
        <taxon>Paenibacillus</taxon>
    </lineage>
</organism>
<comment type="caution">
    <text evidence="2">The sequence shown here is derived from an EMBL/GenBank/DDBJ whole genome shotgun (WGS) entry which is preliminary data.</text>
</comment>
<feature type="transmembrane region" description="Helical" evidence="1">
    <location>
        <begin position="106"/>
        <end position="125"/>
    </location>
</feature>
<keyword evidence="1" id="KW-0812">Transmembrane</keyword>
<evidence type="ECO:0000313" key="2">
    <source>
        <dbReference type="EMBL" id="MEC0227144.1"/>
    </source>
</evidence>
<name>A0ABU6G0H3_9BACL</name>
<dbReference type="EMBL" id="JARLKY010000018">
    <property type="protein sequence ID" value="MEC0227144.1"/>
    <property type="molecule type" value="Genomic_DNA"/>
</dbReference>
<keyword evidence="1" id="KW-0472">Membrane</keyword>
<evidence type="ECO:0000256" key="1">
    <source>
        <dbReference type="SAM" id="Phobius"/>
    </source>
</evidence>
<feature type="transmembrane region" description="Helical" evidence="1">
    <location>
        <begin position="67"/>
        <end position="86"/>
    </location>
</feature>
<proteinExistence type="predicted"/>
<protein>
    <submittedName>
        <fullName evidence="2">Uncharacterized protein</fullName>
    </submittedName>
</protein>
<keyword evidence="1" id="KW-1133">Transmembrane helix</keyword>
<sequence length="206" mass="22555">MRGDLLFLVPRLPFSAAQSRIATFYLLRLLFWQAQLHFAGGSAFSGAETAFFGGSVAGCYFFSAEPAFLAGSALLCGVIYFLNVSAHAIKLKLVAIPAKARLLVEGFGFSFGFGFGFGLEFRFMFSFSFKSGLRLKAAGAESLGSEFALRFARRLEFHFKLLFQLKAIPRGASASRSGCFFLLSQEKRSSSLSHPTSLVTHTLRLL</sequence>
<dbReference type="Proteomes" id="UP001338137">
    <property type="component" value="Unassembled WGS sequence"/>
</dbReference>
<dbReference type="RefSeq" id="WP_326071525.1">
    <property type="nucleotide sequence ID" value="NZ_JARLKY010000018.1"/>
</dbReference>